<dbReference type="EMBL" id="CP014327">
    <property type="protein sequence ID" value="AML52504.1"/>
    <property type="molecule type" value="Genomic_DNA"/>
</dbReference>
<name>A0A126V2G2_9RHOB</name>
<dbReference type="KEGG" id="hat:RC74_15590"/>
<sequence length="91" mass="10025">MTDARFDPKGLIKDCFSMDGITDAECRSVFVDWALSVPADVDTREALEALNVQYQQGPEGHPMLTVLKESLLEPAVTGRRGGWSGRRTGRT</sequence>
<reference evidence="1 2" key="1">
    <citation type="submission" date="2016-02" db="EMBL/GenBank/DDBJ databases">
        <title>Complete genome sequence of Halocynthiibacter arcticus PAMC 20958t from arctic marine sediment.</title>
        <authorList>
            <person name="Lee Y.M."/>
            <person name="Baek K."/>
            <person name="Lee H.K."/>
            <person name="Shin S.C."/>
        </authorList>
    </citation>
    <scope>NUCLEOTIDE SEQUENCE [LARGE SCALE GENOMIC DNA]</scope>
    <source>
        <strain evidence="1">PAMC 20958</strain>
    </source>
</reference>
<evidence type="ECO:0000313" key="2">
    <source>
        <dbReference type="Proteomes" id="UP000070371"/>
    </source>
</evidence>
<dbReference type="OrthoDB" id="7778431at2"/>
<dbReference type="AlphaFoldDB" id="A0A126V2G2"/>
<dbReference type="Proteomes" id="UP000070371">
    <property type="component" value="Chromosome"/>
</dbReference>
<dbReference type="RefSeq" id="WP_039002185.1">
    <property type="nucleotide sequence ID" value="NZ_CP014327.1"/>
</dbReference>
<accession>A0A126V2G2</accession>
<gene>
    <name evidence="1" type="ORF">RC74_15590</name>
</gene>
<protein>
    <submittedName>
        <fullName evidence="1">Uncharacterized protein</fullName>
    </submittedName>
</protein>
<proteinExistence type="predicted"/>
<keyword evidence="2" id="KW-1185">Reference proteome</keyword>
<dbReference type="STRING" id="1579316.RC74_15590"/>
<evidence type="ECO:0000313" key="1">
    <source>
        <dbReference type="EMBL" id="AML52504.1"/>
    </source>
</evidence>
<organism evidence="1 2">
    <name type="scientific">Falsihalocynthiibacter arcticus</name>
    <dbReference type="NCBI Taxonomy" id="1579316"/>
    <lineage>
        <taxon>Bacteria</taxon>
        <taxon>Pseudomonadati</taxon>
        <taxon>Pseudomonadota</taxon>
        <taxon>Alphaproteobacteria</taxon>
        <taxon>Rhodobacterales</taxon>
        <taxon>Roseobacteraceae</taxon>
        <taxon>Falsihalocynthiibacter</taxon>
    </lineage>
</organism>